<accession>A0ABV4U4N2</accession>
<dbReference type="Gene3D" id="3.40.50.300">
    <property type="entry name" value="P-loop containing nucleotide triphosphate hydrolases"/>
    <property type="match status" value="1"/>
</dbReference>
<keyword evidence="2 8" id="KW-0812">Transmembrane</keyword>
<comment type="subcellular location">
    <subcellularLocation>
        <location evidence="1">Cell membrane</location>
        <topology evidence="1">Multi-pass membrane protein</topology>
    </subcellularLocation>
</comment>
<keyword evidence="12" id="KW-1185">Reference proteome</keyword>
<dbReference type="PROSITE" id="PS50929">
    <property type="entry name" value="ABC_TM1F"/>
    <property type="match status" value="1"/>
</dbReference>
<evidence type="ECO:0000256" key="2">
    <source>
        <dbReference type="ARBA" id="ARBA00022692"/>
    </source>
</evidence>
<comment type="caution">
    <text evidence="11">The sequence shown here is derived from an EMBL/GenBank/DDBJ whole genome shotgun (WGS) entry which is preliminary data.</text>
</comment>
<feature type="domain" description="ABC transporter" evidence="9">
    <location>
        <begin position="377"/>
        <end position="611"/>
    </location>
</feature>
<evidence type="ECO:0000259" key="10">
    <source>
        <dbReference type="PROSITE" id="PS50929"/>
    </source>
</evidence>
<organism evidence="11 12">
    <name type="scientific">Natronomicrosphaera hydrolytica</name>
    <dbReference type="NCBI Taxonomy" id="3242702"/>
    <lineage>
        <taxon>Bacteria</taxon>
        <taxon>Pseudomonadati</taxon>
        <taxon>Planctomycetota</taxon>
        <taxon>Phycisphaerae</taxon>
        <taxon>Phycisphaerales</taxon>
        <taxon>Phycisphaeraceae</taxon>
        <taxon>Natronomicrosphaera</taxon>
    </lineage>
</organism>
<dbReference type="Pfam" id="PF00664">
    <property type="entry name" value="ABC_membrane"/>
    <property type="match status" value="1"/>
</dbReference>
<evidence type="ECO:0000256" key="7">
    <source>
        <dbReference type="SAM" id="MobiDB-lite"/>
    </source>
</evidence>
<protein>
    <submittedName>
        <fullName evidence="11">ABC transporter ATP-binding protein</fullName>
    </submittedName>
</protein>
<dbReference type="SMART" id="SM00382">
    <property type="entry name" value="AAA"/>
    <property type="match status" value="1"/>
</dbReference>
<dbReference type="CDD" id="cd03254">
    <property type="entry name" value="ABCC_Glucan_exporter_like"/>
    <property type="match status" value="1"/>
</dbReference>
<evidence type="ECO:0000313" key="12">
    <source>
        <dbReference type="Proteomes" id="UP001575105"/>
    </source>
</evidence>
<reference evidence="11 12" key="1">
    <citation type="submission" date="2024-08" db="EMBL/GenBank/DDBJ databases">
        <title>Whole-genome sequencing of halo(alkali)philic microorganisms from hypersaline lakes.</title>
        <authorList>
            <person name="Sorokin D.Y."/>
            <person name="Merkel A.Y."/>
            <person name="Messina E."/>
            <person name="Yakimov M."/>
        </authorList>
    </citation>
    <scope>NUCLEOTIDE SEQUENCE [LARGE SCALE GENOMIC DNA]</scope>
    <source>
        <strain evidence="11 12">AB-hyl4</strain>
    </source>
</reference>
<feature type="domain" description="ABC transmembrane type-1" evidence="10">
    <location>
        <begin position="67"/>
        <end position="343"/>
    </location>
</feature>
<dbReference type="InterPro" id="IPR027417">
    <property type="entry name" value="P-loop_NTPase"/>
</dbReference>
<feature type="transmembrane region" description="Helical" evidence="8">
    <location>
        <begin position="275"/>
        <end position="297"/>
    </location>
</feature>
<feature type="transmembrane region" description="Helical" evidence="8">
    <location>
        <begin position="89"/>
        <end position="107"/>
    </location>
</feature>
<keyword evidence="6 8" id="KW-0472">Membrane</keyword>
<evidence type="ECO:0000256" key="6">
    <source>
        <dbReference type="ARBA" id="ARBA00023136"/>
    </source>
</evidence>
<dbReference type="SUPFAM" id="SSF52540">
    <property type="entry name" value="P-loop containing nucleoside triphosphate hydrolases"/>
    <property type="match status" value="1"/>
</dbReference>
<evidence type="ECO:0000256" key="8">
    <source>
        <dbReference type="SAM" id="Phobius"/>
    </source>
</evidence>
<dbReference type="PANTHER" id="PTHR24221">
    <property type="entry name" value="ATP-BINDING CASSETTE SUB-FAMILY B"/>
    <property type="match status" value="1"/>
</dbReference>
<name>A0ABV4U4N2_9BACT</name>
<dbReference type="EMBL" id="JBGUBD010000005">
    <property type="protein sequence ID" value="MFA9478560.1"/>
    <property type="molecule type" value="Genomic_DNA"/>
</dbReference>
<gene>
    <name evidence="11" type="ORF">ACERK3_09655</name>
</gene>
<dbReference type="PROSITE" id="PS50893">
    <property type="entry name" value="ABC_TRANSPORTER_2"/>
    <property type="match status" value="1"/>
</dbReference>
<dbReference type="InterPro" id="IPR003593">
    <property type="entry name" value="AAA+_ATPase"/>
</dbReference>
<evidence type="ECO:0000256" key="4">
    <source>
        <dbReference type="ARBA" id="ARBA00022840"/>
    </source>
</evidence>
<keyword evidence="4 11" id="KW-0067">ATP-binding</keyword>
<keyword evidence="5 8" id="KW-1133">Transmembrane helix</keyword>
<dbReference type="InterPro" id="IPR036640">
    <property type="entry name" value="ABC1_TM_sf"/>
</dbReference>
<feature type="compositionally biased region" description="Polar residues" evidence="7">
    <location>
        <begin position="1"/>
        <end position="16"/>
    </location>
</feature>
<dbReference type="PANTHER" id="PTHR24221:SF654">
    <property type="entry name" value="ATP-BINDING CASSETTE SUB-FAMILY B MEMBER 6"/>
    <property type="match status" value="1"/>
</dbReference>
<feature type="region of interest" description="Disordered" evidence="7">
    <location>
        <begin position="1"/>
        <end position="23"/>
    </location>
</feature>
<feature type="transmembrane region" description="Helical" evidence="8">
    <location>
        <begin position="191"/>
        <end position="210"/>
    </location>
</feature>
<keyword evidence="3" id="KW-0547">Nucleotide-binding</keyword>
<feature type="transmembrane region" description="Helical" evidence="8">
    <location>
        <begin position="55"/>
        <end position="77"/>
    </location>
</feature>
<dbReference type="Gene3D" id="1.20.1560.10">
    <property type="entry name" value="ABC transporter type 1, transmembrane domain"/>
    <property type="match status" value="1"/>
</dbReference>
<dbReference type="RefSeq" id="WP_425345486.1">
    <property type="nucleotide sequence ID" value="NZ_JBGUBD010000005.1"/>
</dbReference>
<dbReference type="GO" id="GO:0005524">
    <property type="term" value="F:ATP binding"/>
    <property type="evidence" value="ECO:0007669"/>
    <property type="project" value="UniProtKB-KW"/>
</dbReference>
<proteinExistence type="predicted"/>
<dbReference type="InterPro" id="IPR003439">
    <property type="entry name" value="ABC_transporter-like_ATP-bd"/>
</dbReference>
<evidence type="ECO:0000313" key="11">
    <source>
        <dbReference type="EMBL" id="MFA9478560.1"/>
    </source>
</evidence>
<evidence type="ECO:0000256" key="1">
    <source>
        <dbReference type="ARBA" id="ARBA00004651"/>
    </source>
</evidence>
<dbReference type="InterPro" id="IPR011527">
    <property type="entry name" value="ABC1_TM_dom"/>
</dbReference>
<dbReference type="SUPFAM" id="SSF90123">
    <property type="entry name" value="ABC transporter transmembrane region"/>
    <property type="match status" value="1"/>
</dbReference>
<feature type="transmembrane region" description="Helical" evidence="8">
    <location>
        <begin position="317"/>
        <end position="335"/>
    </location>
</feature>
<dbReference type="CDD" id="cd07346">
    <property type="entry name" value="ABC_6TM_exporters"/>
    <property type="match status" value="1"/>
</dbReference>
<evidence type="ECO:0000256" key="3">
    <source>
        <dbReference type="ARBA" id="ARBA00022741"/>
    </source>
</evidence>
<feature type="transmembrane region" description="Helical" evidence="8">
    <location>
        <begin position="167"/>
        <end position="185"/>
    </location>
</feature>
<sequence length="618" mass="68765">MSANDAKASHSNTAKTLTHRELDARDEPNQRPLSMAIILRLLSFTRPYAWQRNTLIGIVLLRAVQVPLLAWAVAAIINSLIARRDWDGLLWGTAGFVALAVFAEVTMHFRQRYALELGEKVIHDLRQLMFEHLQRMPMRFFNITKLGRVISRFVSDAEALRSGVQDVLFVSLVGGGRMVVAAAIMLWYDPVLFGVVAAMAPVLHMINRYFRSKLSLAYRQVQESMSRVTATLAESVSGIRVTQGFVRQDVNAELFNDLIEDHSEYNMRAAKLTGVFLPLIELNSQFFISVLLLLAGYQVVNNVLWVHEDPVSQVEALVVFFFMVPQFFGPLSALARQYNQALTAMAGAERVFSLLDHEPEPLDPPDAVDVDEIEGRVEFDEVGFEYQPGKPVLHDINFTAEPGQTIALVGHTGSGKSTIINLISKFYLPTAGQIRIDDLDLVKISADSMAKQLGIVLQQNFLFTGTVMDNIRVGKPDATEEDVYEAAAKLDCLDLFEAMPEGFNTNVGERGGNLSLGQRQLVCFTRAMLADPRIMILDEATSSVDTMTEARIQKALSLLLTNRTSFVVAHRLSTIRHADMVLVLDGGRIIERGTHNELLATAGVYANLYRQFIHASEA</sequence>
<dbReference type="Pfam" id="PF00005">
    <property type="entry name" value="ABC_tran"/>
    <property type="match status" value="1"/>
</dbReference>
<evidence type="ECO:0000256" key="5">
    <source>
        <dbReference type="ARBA" id="ARBA00022989"/>
    </source>
</evidence>
<dbReference type="InterPro" id="IPR039421">
    <property type="entry name" value="Type_1_exporter"/>
</dbReference>
<evidence type="ECO:0000259" key="9">
    <source>
        <dbReference type="PROSITE" id="PS50893"/>
    </source>
</evidence>
<dbReference type="Proteomes" id="UP001575105">
    <property type="component" value="Unassembled WGS sequence"/>
</dbReference>